<evidence type="ECO:0000256" key="7">
    <source>
        <dbReference type="ARBA" id="ARBA00023033"/>
    </source>
</evidence>
<organism evidence="10 11">
    <name type="scientific">Podospora bellae-mahoneyi</name>
    <dbReference type="NCBI Taxonomy" id="2093777"/>
    <lineage>
        <taxon>Eukaryota</taxon>
        <taxon>Fungi</taxon>
        <taxon>Dikarya</taxon>
        <taxon>Ascomycota</taxon>
        <taxon>Pezizomycotina</taxon>
        <taxon>Sordariomycetes</taxon>
        <taxon>Sordariomycetidae</taxon>
        <taxon>Sordariales</taxon>
        <taxon>Podosporaceae</taxon>
        <taxon>Podospora</taxon>
    </lineage>
</organism>
<dbReference type="RefSeq" id="XP_062732901.1">
    <property type="nucleotide sequence ID" value="XM_062877182.1"/>
</dbReference>
<dbReference type="GeneID" id="87896664"/>
<name>A0ABR0FLQ5_9PEZI</name>
<protein>
    <recommendedName>
        <fullName evidence="12">Cytochrome P450 E-class, group I</fullName>
    </recommendedName>
</protein>
<evidence type="ECO:0000256" key="5">
    <source>
        <dbReference type="ARBA" id="ARBA00023002"/>
    </source>
</evidence>
<keyword evidence="6 8" id="KW-0408">Iron</keyword>
<accession>A0ABR0FLQ5</accession>
<evidence type="ECO:0000256" key="4">
    <source>
        <dbReference type="ARBA" id="ARBA00022723"/>
    </source>
</evidence>
<keyword evidence="11" id="KW-1185">Reference proteome</keyword>
<dbReference type="InterPro" id="IPR036396">
    <property type="entry name" value="Cyt_P450_sf"/>
</dbReference>
<dbReference type="CDD" id="cd11065">
    <property type="entry name" value="CYP64-like"/>
    <property type="match status" value="1"/>
</dbReference>
<keyword evidence="9" id="KW-0812">Transmembrane</keyword>
<evidence type="ECO:0000313" key="10">
    <source>
        <dbReference type="EMBL" id="KAK4643925.1"/>
    </source>
</evidence>
<dbReference type="PRINTS" id="PR00463">
    <property type="entry name" value="EP450I"/>
</dbReference>
<reference evidence="10 11" key="1">
    <citation type="journal article" date="2023" name="bioRxiv">
        <title>High-quality genome assemblies of four members of thePodospora anserinaspecies complex.</title>
        <authorList>
            <person name="Ament-Velasquez S.L."/>
            <person name="Vogan A.A."/>
            <person name="Wallerman O."/>
            <person name="Hartmann F."/>
            <person name="Gautier V."/>
            <person name="Silar P."/>
            <person name="Giraud T."/>
            <person name="Johannesson H."/>
        </authorList>
    </citation>
    <scope>NUCLEOTIDE SEQUENCE [LARGE SCALE GENOMIC DNA]</scope>
    <source>
        <strain evidence="10 11">CBS 112042</strain>
    </source>
</reference>
<dbReference type="PANTHER" id="PTHR46300">
    <property type="entry name" value="P450, PUTATIVE (EUROFUNG)-RELATED-RELATED"/>
    <property type="match status" value="1"/>
</dbReference>
<evidence type="ECO:0000256" key="6">
    <source>
        <dbReference type="ARBA" id="ARBA00023004"/>
    </source>
</evidence>
<evidence type="ECO:0000256" key="1">
    <source>
        <dbReference type="ARBA" id="ARBA00001971"/>
    </source>
</evidence>
<keyword evidence="9" id="KW-0472">Membrane</keyword>
<keyword evidence="7 8" id="KW-0503">Monooxygenase</keyword>
<evidence type="ECO:0000256" key="2">
    <source>
        <dbReference type="ARBA" id="ARBA00010617"/>
    </source>
</evidence>
<dbReference type="InterPro" id="IPR002401">
    <property type="entry name" value="Cyt_P450_E_grp-I"/>
</dbReference>
<evidence type="ECO:0000256" key="3">
    <source>
        <dbReference type="ARBA" id="ARBA00022617"/>
    </source>
</evidence>
<gene>
    <name evidence="10" type="ORF">QC761_300240</name>
</gene>
<dbReference type="SUPFAM" id="SSF48264">
    <property type="entry name" value="Cytochrome P450"/>
    <property type="match status" value="1"/>
</dbReference>
<keyword evidence="3 8" id="KW-0349">Heme</keyword>
<dbReference type="Proteomes" id="UP001322138">
    <property type="component" value="Unassembled WGS sequence"/>
</dbReference>
<dbReference type="PANTHER" id="PTHR46300:SF1">
    <property type="entry name" value="P450, PUTATIVE (EUROFUNG)-RELATED"/>
    <property type="match status" value="1"/>
</dbReference>
<dbReference type="Gene3D" id="1.10.630.10">
    <property type="entry name" value="Cytochrome P450"/>
    <property type="match status" value="1"/>
</dbReference>
<evidence type="ECO:0000313" key="11">
    <source>
        <dbReference type="Proteomes" id="UP001322138"/>
    </source>
</evidence>
<keyword evidence="9" id="KW-1133">Transmembrane helix</keyword>
<dbReference type="EMBL" id="JAFFGZ010000005">
    <property type="protein sequence ID" value="KAK4643925.1"/>
    <property type="molecule type" value="Genomic_DNA"/>
</dbReference>
<keyword evidence="4 8" id="KW-0479">Metal-binding</keyword>
<comment type="caution">
    <text evidence="10">The sequence shown here is derived from an EMBL/GenBank/DDBJ whole genome shotgun (WGS) entry which is preliminary data.</text>
</comment>
<evidence type="ECO:0000256" key="8">
    <source>
        <dbReference type="RuleBase" id="RU000461"/>
    </source>
</evidence>
<feature type="transmembrane region" description="Helical" evidence="9">
    <location>
        <begin position="46"/>
        <end position="68"/>
    </location>
</feature>
<keyword evidence="5 8" id="KW-0560">Oxidoreductase</keyword>
<dbReference type="InterPro" id="IPR001128">
    <property type="entry name" value="Cyt_P450"/>
</dbReference>
<dbReference type="PROSITE" id="PS00086">
    <property type="entry name" value="CYTOCHROME_P450"/>
    <property type="match status" value="1"/>
</dbReference>
<dbReference type="InterPro" id="IPR050364">
    <property type="entry name" value="Cytochrome_P450_fung"/>
</dbReference>
<dbReference type="Pfam" id="PF00067">
    <property type="entry name" value="p450"/>
    <property type="match status" value="1"/>
</dbReference>
<proteinExistence type="inferred from homology"/>
<dbReference type="InterPro" id="IPR017972">
    <property type="entry name" value="Cyt_P450_CS"/>
</dbReference>
<evidence type="ECO:0000256" key="9">
    <source>
        <dbReference type="SAM" id="Phobius"/>
    </source>
</evidence>
<sequence>MASNCGAFSCLLRHETSRVVGPTLFCCQDFFFFFEMAGEERCTFDYLKMLSTFFITVALGLGITYLILNYPRLKQNYHLSRHRSSLPPSPPTLKTGISKPWLWFRELHQQYGDVVYLQLGPTPTILLGSAQAAWDLLERKGSIYSSRPRFIMGQELLSNNLRGLMAGYNDFWRRWRKLLHSGFMARQSEKYRWIQSLESKVLMKELLDKPEGFREWMERYAASVVVMVTYGRRVTDVRKDEVVEMNRLAMERLTLVNIPGKYAVERYPALKYVPAVLAPWKRMVLEQREKDVQMYTSLMNDVKSRMTEGRLPDCFAKHLLDEQKGLGMTDLEVAYTAGTPFGAGVETSAGSLASFMLACVKFGHSFIPKAQAELDDVVGRDRMPTFDDLPNLPYINAIVSETLRWRPIAVLGGTPHATTADDWYKGMYIPKGSTIIAPLWSIHLNEKDFPDPHTFLPERFLDKERIAAYPGTTGHSAFGWGRRICPGMHLGQASVSINIARILWGFDVKPAKDEKTGKEIDVDIFAFSDGFNSSPLPFPCEIRPRSSKHVEGIEREYREAHSKLEMYEM</sequence>
<comment type="cofactor">
    <cofactor evidence="1">
        <name>heme</name>
        <dbReference type="ChEBI" id="CHEBI:30413"/>
    </cofactor>
</comment>
<dbReference type="PRINTS" id="PR00385">
    <property type="entry name" value="P450"/>
</dbReference>
<comment type="similarity">
    <text evidence="2 8">Belongs to the cytochrome P450 family.</text>
</comment>
<evidence type="ECO:0008006" key="12">
    <source>
        <dbReference type="Google" id="ProtNLM"/>
    </source>
</evidence>